<accession>A0A1I1KGL5</accession>
<dbReference type="AlphaFoldDB" id="A0A1I1KGL5"/>
<protein>
    <submittedName>
        <fullName evidence="2">Glycosyltransferase involved in cell wall bisynthesis</fullName>
    </submittedName>
</protein>
<organism evidence="2 3">
    <name type="scientific">Natronobacterium haloterrestre</name>
    <name type="common">Halobiforma haloterrestris</name>
    <dbReference type="NCBI Taxonomy" id="148448"/>
    <lineage>
        <taxon>Archaea</taxon>
        <taxon>Methanobacteriati</taxon>
        <taxon>Methanobacteriota</taxon>
        <taxon>Stenosarchaea group</taxon>
        <taxon>Halobacteria</taxon>
        <taxon>Halobacteriales</taxon>
        <taxon>Natrialbaceae</taxon>
        <taxon>Natronobacterium</taxon>
    </lineage>
</organism>
<dbReference type="InterPro" id="IPR001173">
    <property type="entry name" value="Glyco_trans_2-like"/>
</dbReference>
<sequence>MIETDEDIAVGTKVFKRTSKLEDLLSSIPGCVETVYIADDGKTEERDPLYSQSYHFDLVVLDLEYDEGLGAGRRAIVEEMDEDYLVIVDSDHTIPDNLLTLQRVLEANERLGGVAGAIVEPDTPAYYITGQFFQEVDGALHRGPFLNEDVDVQIVDGHPVIYFDFVANAAMFRRECLEEYSWDSSYVIGYEHVDFYIGHWRRTDWDFGVCPEVVFEHYPGGSTDYSENRNNDDKLSSSQSYFLNKWGYEADVTMGFRWVRGPPSSAWYYRGHMSEWQKAIVILVLDGPRHLLQKISHRIRTLL</sequence>
<dbReference type="Proteomes" id="UP000199161">
    <property type="component" value="Unassembled WGS sequence"/>
</dbReference>
<dbReference type="Gene3D" id="3.90.550.10">
    <property type="entry name" value="Spore Coat Polysaccharide Biosynthesis Protein SpsA, Chain A"/>
    <property type="match status" value="1"/>
</dbReference>
<dbReference type="SUPFAM" id="SSF53448">
    <property type="entry name" value="Nucleotide-diphospho-sugar transferases"/>
    <property type="match status" value="1"/>
</dbReference>
<gene>
    <name evidence="2" type="ORF">SAMN05444422_111123</name>
</gene>
<name>A0A1I1KGL5_NATHA</name>
<evidence type="ECO:0000259" key="1">
    <source>
        <dbReference type="Pfam" id="PF00535"/>
    </source>
</evidence>
<dbReference type="InterPro" id="IPR029044">
    <property type="entry name" value="Nucleotide-diphossugar_trans"/>
</dbReference>
<evidence type="ECO:0000313" key="3">
    <source>
        <dbReference type="Proteomes" id="UP000199161"/>
    </source>
</evidence>
<keyword evidence="2" id="KW-0808">Transferase</keyword>
<dbReference type="EMBL" id="FOKW01000011">
    <property type="protein sequence ID" value="SFC59966.1"/>
    <property type="molecule type" value="Genomic_DNA"/>
</dbReference>
<dbReference type="OrthoDB" id="46222at2157"/>
<reference evidence="3" key="1">
    <citation type="submission" date="2016-10" db="EMBL/GenBank/DDBJ databases">
        <authorList>
            <person name="Varghese N."/>
            <person name="Submissions S."/>
        </authorList>
    </citation>
    <scope>NUCLEOTIDE SEQUENCE [LARGE SCALE GENOMIC DNA]</scope>
    <source>
        <strain evidence="3">DSM 13078</strain>
    </source>
</reference>
<dbReference type="GO" id="GO:0016740">
    <property type="term" value="F:transferase activity"/>
    <property type="evidence" value="ECO:0007669"/>
    <property type="project" value="UniProtKB-KW"/>
</dbReference>
<feature type="domain" description="Glycosyltransferase 2-like" evidence="1">
    <location>
        <begin position="26"/>
        <end position="121"/>
    </location>
</feature>
<dbReference type="Pfam" id="PF00535">
    <property type="entry name" value="Glycos_transf_2"/>
    <property type="match status" value="1"/>
</dbReference>
<keyword evidence="3" id="KW-1185">Reference proteome</keyword>
<dbReference type="RefSeq" id="WP_089789512.1">
    <property type="nucleotide sequence ID" value="NZ_FOKW01000011.1"/>
</dbReference>
<evidence type="ECO:0000313" key="2">
    <source>
        <dbReference type="EMBL" id="SFC59966.1"/>
    </source>
</evidence>
<proteinExistence type="predicted"/>